<reference evidence="1" key="1">
    <citation type="submission" date="2020-11" db="EMBL/GenBank/DDBJ databases">
        <authorList>
            <person name="Whitehead M."/>
        </authorList>
    </citation>
    <scope>NUCLEOTIDE SEQUENCE</scope>
    <source>
        <strain evidence="1">EGII</strain>
    </source>
</reference>
<name>A0A811VDK0_CERCA</name>
<sequence>MTADNHKTEGAESGMRCAATATERKKTVEFNENLSSFATATATTIVRYKRFALTAIETELCLAAERCATALASFFAARETNELGSVSLSKSVSVLCATESLS</sequence>
<accession>A0A811VDK0</accession>
<dbReference type="AlphaFoldDB" id="A0A811VDK0"/>
<evidence type="ECO:0000313" key="2">
    <source>
        <dbReference type="Proteomes" id="UP000606786"/>
    </source>
</evidence>
<evidence type="ECO:0000313" key="1">
    <source>
        <dbReference type="EMBL" id="CAD7014408.1"/>
    </source>
</evidence>
<dbReference type="Proteomes" id="UP000606786">
    <property type="component" value="Unassembled WGS sequence"/>
</dbReference>
<gene>
    <name evidence="1" type="ORF">CCAP1982_LOCUS22400</name>
</gene>
<proteinExistence type="predicted"/>
<protein>
    <submittedName>
        <fullName evidence="1">(Mediterranean fruit fly) hypothetical protein</fullName>
    </submittedName>
</protein>
<comment type="caution">
    <text evidence="1">The sequence shown here is derived from an EMBL/GenBank/DDBJ whole genome shotgun (WGS) entry which is preliminary data.</text>
</comment>
<organism evidence="1 2">
    <name type="scientific">Ceratitis capitata</name>
    <name type="common">Mediterranean fruit fly</name>
    <name type="synonym">Tephritis capitata</name>
    <dbReference type="NCBI Taxonomy" id="7213"/>
    <lineage>
        <taxon>Eukaryota</taxon>
        <taxon>Metazoa</taxon>
        <taxon>Ecdysozoa</taxon>
        <taxon>Arthropoda</taxon>
        <taxon>Hexapoda</taxon>
        <taxon>Insecta</taxon>
        <taxon>Pterygota</taxon>
        <taxon>Neoptera</taxon>
        <taxon>Endopterygota</taxon>
        <taxon>Diptera</taxon>
        <taxon>Brachycera</taxon>
        <taxon>Muscomorpha</taxon>
        <taxon>Tephritoidea</taxon>
        <taxon>Tephritidae</taxon>
        <taxon>Ceratitis</taxon>
        <taxon>Ceratitis</taxon>
    </lineage>
</organism>
<keyword evidence="2" id="KW-1185">Reference proteome</keyword>
<dbReference type="EMBL" id="CAJHJT010000056">
    <property type="protein sequence ID" value="CAD7014408.1"/>
    <property type="molecule type" value="Genomic_DNA"/>
</dbReference>